<name>A0AAW2V7R9_SESRA</name>
<gene>
    <name evidence="2" type="ORF">Sradi_0898900</name>
</gene>
<proteinExistence type="predicted"/>
<protein>
    <submittedName>
        <fullName evidence="2">Uncharacterized protein</fullName>
    </submittedName>
</protein>
<dbReference type="EMBL" id="JACGWJ010000004">
    <property type="protein sequence ID" value="KAL0423641.1"/>
    <property type="molecule type" value="Genomic_DNA"/>
</dbReference>
<reference evidence="2" key="1">
    <citation type="submission" date="2020-06" db="EMBL/GenBank/DDBJ databases">
        <authorList>
            <person name="Li T."/>
            <person name="Hu X."/>
            <person name="Zhang T."/>
            <person name="Song X."/>
            <person name="Zhang H."/>
            <person name="Dai N."/>
            <person name="Sheng W."/>
            <person name="Hou X."/>
            <person name="Wei L."/>
        </authorList>
    </citation>
    <scope>NUCLEOTIDE SEQUENCE</scope>
    <source>
        <strain evidence="2">G02</strain>
        <tissue evidence="2">Leaf</tissue>
    </source>
</reference>
<organism evidence="2">
    <name type="scientific">Sesamum radiatum</name>
    <name type="common">Black benniseed</name>
    <dbReference type="NCBI Taxonomy" id="300843"/>
    <lineage>
        <taxon>Eukaryota</taxon>
        <taxon>Viridiplantae</taxon>
        <taxon>Streptophyta</taxon>
        <taxon>Embryophyta</taxon>
        <taxon>Tracheophyta</taxon>
        <taxon>Spermatophyta</taxon>
        <taxon>Magnoliopsida</taxon>
        <taxon>eudicotyledons</taxon>
        <taxon>Gunneridae</taxon>
        <taxon>Pentapetalae</taxon>
        <taxon>asterids</taxon>
        <taxon>lamiids</taxon>
        <taxon>Lamiales</taxon>
        <taxon>Pedaliaceae</taxon>
        <taxon>Sesamum</taxon>
    </lineage>
</organism>
<comment type="caution">
    <text evidence="2">The sequence shown here is derived from an EMBL/GenBank/DDBJ whole genome shotgun (WGS) entry which is preliminary data.</text>
</comment>
<evidence type="ECO:0000313" key="2">
    <source>
        <dbReference type="EMBL" id="KAL0423641.1"/>
    </source>
</evidence>
<dbReference type="AlphaFoldDB" id="A0AAW2V7R9"/>
<sequence length="95" mass="10686">MVMLLSSSPVRALPKDKECGKRVVQDSHRECVASVPPKCNSQVVEILEISKKKSVSRPLEENYSSNLDRHWKRPKRDSNISKPMNVDADVSSHAT</sequence>
<evidence type="ECO:0000256" key="1">
    <source>
        <dbReference type="SAM" id="MobiDB-lite"/>
    </source>
</evidence>
<reference evidence="2" key="2">
    <citation type="journal article" date="2024" name="Plant">
        <title>Genomic evolution and insights into agronomic trait innovations of Sesamum species.</title>
        <authorList>
            <person name="Miao H."/>
            <person name="Wang L."/>
            <person name="Qu L."/>
            <person name="Liu H."/>
            <person name="Sun Y."/>
            <person name="Le M."/>
            <person name="Wang Q."/>
            <person name="Wei S."/>
            <person name="Zheng Y."/>
            <person name="Lin W."/>
            <person name="Duan Y."/>
            <person name="Cao H."/>
            <person name="Xiong S."/>
            <person name="Wang X."/>
            <person name="Wei L."/>
            <person name="Li C."/>
            <person name="Ma Q."/>
            <person name="Ju M."/>
            <person name="Zhao R."/>
            <person name="Li G."/>
            <person name="Mu C."/>
            <person name="Tian Q."/>
            <person name="Mei H."/>
            <person name="Zhang T."/>
            <person name="Gao T."/>
            <person name="Zhang H."/>
        </authorList>
    </citation>
    <scope>NUCLEOTIDE SEQUENCE</scope>
    <source>
        <strain evidence="2">G02</strain>
    </source>
</reference>
<accession>A0AAW2V7R9</accession>
<feature type="region of interest" description="Disordered" evidence="1">
    <location>
        <begin position="53"/>
        <end position="95"/>
    </location>
</feature>